<dbReference type="Ensembl" id="ENSXETT00000068384">
    <property type="protein sequence ID" value="ENSXETP00000099259"/>
    <property type="gene ID" value="ENSXETG00000038212"/>
</dbReference>
<organism evidence="1">
    <name type="scientific">Xenopus tropicalis</name>
    <name type="common">Western clawed frog</name>
    <name type="synonym">Silurana tropicalis</name>
    <dbReference type="NCBI Taxonomy" id="8364"/>
    <lineage>
        <taxon>Eukaryota</taxon>
        <taxon>Metazoa</taxon>
        <taxon>Chordata</taxon>
        <taxon>Craniata</taxon>
        <taxon>Vertebrata</taxon>
        <taxon>Euteleostomi</taxon>
        <taxon>Amphibia</taxon>
        <taxon>Batrachia</taxon>
        <taxon>Anura</taxon>
        <taxon>Pipoidea</taxon>
        <taxon>Pipidae</taxon>
        <taxon>Xenopodinae</taxon>
        <taxon>Xenopus</taxon>
        <taxon>Silurana</taxon>
    </lineage>
</organism>
<reference evidence="1" key="1">
    <citation type="journal article" date="2010" name="Science">
        <title>The genome of the Western clawed frog Xenopus tropicalis.</title>
        <authorList>
            <person name="Hellsten U."/>
            <person name="Harland R.M."/>
            <person name="Gilchrist M.J."/>
            <person name="Hendrix D."/>
            <person name="Jurka J."/>
            <person name="Kapitonov V."/>
            <person name="Ovcharenko I."/>
            <person name="Putnam N.H."/>
            <person name="Shu S."/>
            <person name="Taher L."/>
            <person name="Blitz I.L."/>
            <person name="Blumberg B."/>
            <person name="Dichmann D.S."/>
            <person name="Dubchak I."/>
            <person name="Amaya E."/>
            <person name="Detter J.C."/>
            <person name="Fletcher R."/>
            <person name="Gerhard D.S."/>
            <person name="Goodstein D."/>
            <person name="Graves T."/>
            <person name="Grigoriev I.V."/>
            <person name="Grimwood J."/>
            <person name="Kawashima T."/>
            <person name="Lindquist E."/>
            <person name="Lucas S.M."/>
            <person name="Mead P.E."/>
            <person name="Mitros T."/>
            <person name="Ogino H."/>
            <person name="Ohta Y."/>
            <person name="Poliakov A.V."/>
            <person name="Pollet N."/>
            <person name="Robert J."/>
            <person name="Salamov A."/>
            <person name="Sater A.K."/>
            <person name="Schmutz J."/>
            <person name="Terry A."/>
            <person name="Vize P.D."/>
            <person name="Warren W.C."/>
            <person name="Wells D."/>
            <person name="Wills A."/>
            <person name="Wilson R.K."/>
            <person name="Zimmerman L.B."/>
            <person name="Zorn A.M."/>
            <person name="Grainger R."/>
            <person name="Grammer T."/>
            <person name="Khokha M.K."/>
            <person name="Richardson P.M."/>
            <person name="Rokhsar D.S."/>
        </authorList>
    </citation>
    <scope>NUCLEOTIDE SEQUENCE [LARGE SCALE GENOMIC DNA]</scope>
    <source>
        <strain evidence="1">Nigerian</strain>
    </source>
</reference>
<sequence>MIIAPGIEYPPQGHQGHHTLPQPLLLAPPEVSQRQGGRFLLPGQQHRVAPEHHCLVSDLVPVDPAEEPGVGAVCAAVGDSVHSTVRRFLPNIVPRHCPEILGRRSGQDRRKEGRRLG</sequence>
<reference evidence="1" key="2">
    <citation type="submission" date="2020-05" db="UniProtKB">
        <authorList>
            <consortium name="Ensembl"/>
        </authorList>
    </citation>
    <scope>IDENTIFICATION</scope>
</reference>
<proteinExistence type="predicted"/>
<name>A0A6I8SNM8_XENTR</name>
<dbReference type="AlphaFoldDB" id="A0A6I8SNM8"/>
<protein>
    <submittedName>
        <fullName evidence="1">Uncharacterized protein</fullName>
    </submittedName>
</protein>
<dbReference type="InParanoid" id="A0A6I8SNM8"/>
<accession>A0A6I8SNM8</accession>
<evidence type="ECO:0000313" key="1">
    <source>
        <dbReference type="Ensembl" id="ENSXETP00000099259"/>
    </source>
</evidence>